<comment type="caution">
    <text evidence="2">The sequence shown here is derived from an EMBL/GenBank/DDBJ whole genome shotgun (WGS) entry which is preliminary data.</text>
</comment>
<evidence type="ECO:0000313" key="2">
    <source>
        <dbReference type="EMBL" id="KAG5278698.1"/>
    </source>
</evidence>
<organism evidence="2 3">
    <name type="scientific">Alosa alosa</name>
    <name type="common">allis shad</name>
    <dbReference type="NCBI Taxonomy" id="278164"/>
    <lineage>
        <taxon>Eukaryota</taxon>
        <taxon>Metazoa</taxon>
        <taxon>Chordata</taxon>
        <taxon>Craniata</taxon>
        <taxon>Vertebrata</taxon>
        <taxon>Euteleostomi</taxon>
        <taxon>Actinopterygii</taxon>
        <taxon>Neopterygii</taxon>
        <taxon>Teleostei</taxon>
        <taxon>Clupei</taxon>
        <taxon>Clupeiformes</taxon>
        <taxon>Clupeoidei</taxon>
        <taxon>Clupeidae</taxon>
        <taxon>Alosa</taxon>
    </lineage>
</organism>
<accession>A0AAV6GU82</accession>
<feature type="region of interest" description="Disordered" evidence="1">
    <location>
        <begin position="44"/>
        <end position="72"/>
    </location>
</feature>
<protein>
    <submittedName>
        <fullName evidence="2">Uncharacterized protein</fullName>
    </submittedName>
</protein>
<name>A0AAV6GU82_9TELE</name>
<sequence>MKISTLVSCHPWPMSNPTCDHTTEACFGKENDQHMEWRPDVSLDSRDHISSGAALKDPPSKGRRRTPGFSRI</sequence>
<proteinExistence type="predicted"/>
<evidence type="ECO:0000256" key="1">
    <source>
        <dbReference type="SAM" id="MobiDB-lite"/>
    </source>
</evidence>
<reference evidence="2" key="1">
    <citation type="submission" date="2020-10" db="EMBL/GenBank/DDBJ databases">
        <title>Chromosome-scale genome assembly of the Allis shad, Alosa alosa.</title>
        <authorList>
            <person name="Margot Z."/>
            <person name="Christophe K."/>
            <person name="Cabau C."/>
            <person name="Louis A."/>
            <person name="Berthelot C."/>
            <person name="Parey E."/>
            <person name="Roest Crollius H."/>
            <person name="Montfort J."/>
            <person name="Robinson-Rechavi M."/>
            <person name="Bucao C."/>
            <person name="Bouchez O."/>
            <person name="Gislard M."/>
            <person name="Lluch J."/>
            <person name="Milhes M."/>
            <person name="Lampietro C."/>
            <person name="Lopez Roques C."/>
            <person name="Donnadieu C."/>
            <person name="Braasch I."/>
            <person name="Desvignes T."/>
            <person name="Postlethwait J."/>
            <person name="Bobe J."/>
            <person name="Guiguen Y."/>
        </authorList>
    </citation>
    <scope>NUCLEOTIDE SEQUENCE</scope>
    <source>
        <strain evidence="2">M-15738</strain>
        <tissue evidence="2">Blood</tissue>
    </source>
</reference>
<dbReference type="Proteomes" id="UP000823561">
    <property type="component" value="Chromosome 7"/>
</dbReference>
<gene>
    <name evidence="2" type="ORF">AALO_G00101780</name>
</gene>
<evidence type="ECO:0000313" key="3">
    <source>
        <dbReference type="Proteomes" id="UP000823561"/>
    </source>
</evidence>
<keyword evidence="3" id="KW-1185">Reference proteome</keyword>
<dbReference type="AlphaFoldDB" id="A0AAV6GU82"/>
<dbReference type="EMBL" id="JADWDJ010000007">
    <property type="protein sequence ID" value="KAG5278698.1"/>
    <property type="molecule type" value="Genomic_DNA"/>
</dbReference>